<protein>
    <submittedName>
        <fullName evidence="1">Uncharacterized protein</fullName>
    </submittedName>
</protein>
<reference evidence="1" key="1">
    <citation type="submission" date="2020-03" db="EMBL/GenBank/DDBJ databases">
        <title>The deep terrestrial virosphere.</title>
        <authorList>
            <person name="Holmfeldt K."/>
            <person name="Nilsson E."/>
            <person name="Simone D."/>
            <person name="Lopez-Fernandez M."/>
            <person name="Wu X."/>
            <person name="de Brujin I."/>
            <person name="Lundin D."/>
            <person name="Andersson A."/>
            <person name="Bertilsson S."/>
            <person name="Dopson M."/>
        </authorList>
    </citation>
    <scope>NUCLEOTIDE SEQUENCE</scope>
    <source>
        <strain evidence="1">MM415B02897</strain>
    </source>
</reference>
<proteinExistence type="predicted"/>
<name>A0A6M3L217_9ZZZZ</name>
<evidence type="ECO:0000313" key="1">
    <source>
        <dbReference type="EMBL" id="QJA87771.1"/>
    </source>
</evidence>
<accession>A0A6M3L217</accession>
<organism evidence="1">
    <name type="scientific">viral metagenome</name>
    <dbReference type="NCBI Taxonomy" id="1070528"/>
    <lineage>
        <taxon>unclassified sequences</taxon>
        <taxon>metagenomes</taxon>
        <taxon>organismal metagenomes</taxon>
    </lineage>
</organism>
<gene>
    <name evidence="1" type="ORF">MM415B02897_0010</name>
</gene>
<dbReference type="EMBL" id="MT142731">
    <property type="protein sequence ID" value="QJA87771.1"/>
    <property type="molecule type" value="Genomic_DNA"/>
</dbReference>
<dbReference type="AlphaFoldDB" id="A0A6M3L217"/>
<sequence length="128" mass="14849">MTEKIDWTKQIGRRVKTPHGRVGELLAYTRKWMVSGLDEFWHVSGDYCTQTEPTLLPEEPEWSPREGEWVVTSASPRPFKWDSNVFAKTQTLRPLTDDEKIDILGGIEHAIELLERIGYSVEYRGNDK</sequence>